<gene>
    <name evidence="4" type="ORF">UFOVP1219_63</name>
    <name evidence="5" type="ORF">UFOVP1671_38</name>
    <name evidence="6" type="ORF">UFOVP358_69</name>
    <name evidence="2" type="ORF">UFOVP476_35</name>
    <name evidence="3" type="ORF">UFOVP986_40</name>
</gene>
<accession>A0A6J7WWS9</accession>
<reference evidence="6" key="1">
    <citation type="submission" date="2020-05" db="EMBL/GenBank/DDBJ databases">
        <authorList>
            <person name="Chiriac C."/>
            <person name="Salcher M."/>
            <person name="Ghai R."/>
            <person name="Kavagutti S V."/>
        </authorList>
    </citation>
    <scope>NUCLEOTIDE SEQUENCE</scope>
</reference>
<name>A0A6J7WWS9_9CAUD</name>
<proteinExistence type="predicted"/>
<keyword evidence="1" id="KW-1133">Transmembrane helix</keyword>
<keyword evidence="1" id="KW-0812">Transmembrane</keyword>
<evidence type="ECO:0000313" key="5">
    <source>
        <dbReference type="EMBL" id="CAB4223294.1"/>
    </source>
</evidence>
<evidence type="ECO:0000313" key="4">
    <source>
        <dbReference type="EMBL" id="CAB4191551.1"/>
    </source>
</evidence>
<evidence type="ECO:0000256" key="1">
    <source>
        <dbReference type="SAM" id="Phobius"/>
    </source>
</evidence>
<feature type="transmembrane region" description="Helical" evidence="1">
    <location>
        <begin position="20"/>
        <end position="41"/>
    </location>
</feature>
<dbReference type="EMBL" id="LR798290">
    <property type="protein sequence ID" value="CAB5220604.1"/>
    <property type="molecule type" value="Genomic_DNA"/>
</dbReference>
<dbReference type="EMBL" id="LR796931">
    <property type="protein sequence ID" value="CAB4176515.1"/>
    <property type="molecule type" value="Genomic_DNA"/>
</dbReference>
<evidence type="ECO:0000313" key="2">
    <source>
        <dbReference type="EMBL" id="CAB4145679.1"/>
    </source>
</evidence>
<sequence length="75" mass="8579">MNHKQTTFRRSQRVQTPSKVGRWLDVAVIFNAIIFFISCILYEYEKALVIVVLLSAGNIGLLVLFNNKSDNTSEF</sequence>
<dbReference type="EMBL" id="LR796453">
    <property type="protein sequence ID" value="CAB4145679.1"/>
    <property type="molecule type" value="Genomic_DNA"/>
</dbReference>
<dbReference type="EMBL" id="LR797169">
    <property type="protein sequence ID" value="CAB4191551.1"/>
    <property type="molecule type" value="Genomic_DNA"/>
</dbReference>
<dbReference type="EMBL" id="LR797535">
    <property type="protein sequence ID" value="CAB4223294.1"/>
    <property type="molecule type" value="Genomic_DNA"/>
</dbReference>
<evidence type="ECO:0000313" key="6">
    <source>
        <dbReference type="EMBL" id="CAB5220604.1"/>
    </source>
</evidence>
<protein>
    <submittedName>
        <fullName evidence="6">Uncharacterized protein</fullName>
    </submittedName>
</protein>
<keyword evidence="1" id="KW-0472">Membrane</keyword>
<organism evidence="6">
    <name type="scientific">uncultured Caudovirales phage</name>
    <dbReference type="NCBI Taxonomy" id="2100421"/>
    <lineage>
        <taxon>Viruses</taxon>
        <taxon>Duplodnaviria</taxon>
        <taxon>Heunggongvirae</taxon>
        <taxon>Uroviricota</taxon>
        <taxon>Caudoviricetes</taxon>
        <taxon>Peduoviridae</taxon>
        <taxon>Maltschvirus</taxon>
        <taxon>Maltschvirus maltsch</taxon>
    </lineage>
</organism>
<feature type="transmembrane region" description="Helical" evidence="1">
    <location>
        <begin position="47"/>
        <end position="65"/>
    </location>
</feature>
<evidence type="ECO:0000313" key="3">
    <source>
        <dbReference type="EMBL" id="CAB4176515.1"/>
    </source>
</evidence>